<organism evidence="1 2">
    <name type="scientific">Pseudomonas veronii</name>
    <dbReference type="NCBI Taxonomy" id="76761"/>
    <lineage>
        <taxon>Bacteria</taxon>
        <taxon>Pseudomonadati</taxon>
        <taxon>Pseudomonadota</taxon>
        <taxon>Gammaproteobacteria</taxon>
        <taxon>Pseudomonadales</taxon>
        <taxon>Pseudomonadaceae</taxon>
        <taxon>Pseudomonas</taxon>
    </lineage>
</organism>
<evidence type="ECO:0000313" key="2">
    <source>
        <dbReference type="Proteomes" id="UP000552560"/>
    </source>
</evidence>
<proteinExistence type="predicted"/>
<dbReference type="EMBL" id="JAAQWE010000014">
    <property type="protein sequence ID" value="NMX98053.1"/>
    <property type="molecule type" value="Genomic_DNA"/>
</dbReference>
<comment type="caution">
    <text evidence="1">The sequence shown here is derived from an EMBL/GenBank/DDBJ whole genome shotgun (WGS) entry which is preliminary data.</text>
</comment>
<protein>
    <submittedName>
        <fullName evidence="1">Uncharacterized protein</fullName>
    </submittedName>
</protein>
<evidence type="ECO:0000313" key="1">
    <source>
        <dbReference type="EMBL" id="NMX98053.1"/>
    </source>
</evidence>
<dbReference type="Proteomes" id="UP000552560">
    <property type="component" value="Unassembled WGS sequence"/>
</dbReference>
<dbReference type="OrthoDB" id="9765386at2"/>
<name>A0A0R3AZX5_PSEVE</name>
<gene>
    <name evidence="1" type="ORF">HBO43_15745</name>
</gene>
<sequence>MKRWKPGRLRAALQQWLGVPIGLAERAFWQEWFSTSSSGNAVSVDSAMRLDSIFGASLSAEEAAAKVFAKRSMSLLVV</sequence>
<accession>A0A0R3AZX5</accession>
<dbReference type="RefSeq" id="WP_057004976.1">
    <property type="nucleotide sequence ID" value="NZ_CP149793.1"/>
</dbReference>
<reference evidence="1 2" key="1">
    <citation type="journal article" date="2020" name="Front. Microbiol.">
        <title>Genetic Organization of the aprX-lipA2 Operon Affects the Proteolytic Potential of Pseudomonas Species in Milk.</title>
        <authorList>
            <person name="Maier C."/>
            <person name="Huptas C."/>
            <person name="von Neubeck M."/>
            <person name="Scherer S."/>
            <person name="Wenning M."/>
            <person name="Lucking G."/>
        </authorList>
    </citation>
    <scope>NUCLEOTIDE SEQUENCE [LARGE SCALE GENOMIC DNA]</scope>
    <source>
        <strain evidence="1 2">WS 4671</strain>
    </source>
</reference>
<dbReference type="AlphaFoldDB" id="A0A0R3AZX5"/>